<reference evidence="2" key="2">
    <citation type="submission" date="2021-04" db="EMBL/GenBank/DDBJ databases">
        <authorList>
            <person name="Gilroy R."/>
        </authorList>
    </citation>
    <scope>NUCLEOTIDE SEQUENCE</scope>
    <source>
        <strain evidence="2">ChiGjej4B4-18154</strain>
    </source>
</reference>
<keyword evidence="1" id="KW-0732">Signal</keyword>
<dbReference type="PROSITE" id="PS51257">
    <property type="entry name" value="PROKAR_LIPOPROTEIN"/>
    <property type="match status" value="1"/>
</dbReference>
<evidence type="ECO:0000256" key="1">
    <source>
        <dbReference type="SAM" id="SignalP"/>
    </source>
</evidence>
<dbReference type="EMBL" id="DXBV01000065">
    <property type="protein sequence ID" value="HIZ30960.1"/>
    <property type="molecule type" value="Genomic_DNA"/>
</dbReference>
<organism evidence="2 3">
    <name type="scientific">Candidatus Allofournierella merdipullorum</name>
    <dbReference type="NCBI Taxonomy" id="2838595"/>
    <lineage>
        <taxon>Bacteria</taxon>
        <taxon>Bacillati</taxon>
        <taxon>Bacillota</taxon>
        <taxon>Clostridia</taxon>
        <taxon>Eubacteriales</taxon>
        <taxon>Oscillospiraceae</taxon>
        <taxon>Allofournierella</taxon>
    </lineage>
</organism>
<comment type="caution">
    <text evidence="2">The sequence shown here is derived from an EMBL/GenBank/DDBJ whole genome shotgun (WGS) entry which is preliminary data.</text>
</comment>
<accession>A0A9D2E525</accession>
<proteinExistence type="predicted"/>
<dbReference type="Proteomes" id="UP000824035">
    <property type="component" value="Unassembled WGS sequence"/>
</dbReference>
<dbReference type="RefSeq" id="WP_394969674.1">
    <property type="nucleotide sequence ID" value="NZ_CALXHM010000058.1"/>
</dbReference>
<dbReference type="Pfam" id="PF14270">
    <property type="entry name" value="DUF4358"/>
    <property type="match status" value="1"/>
</dbReference>
<dbReference type="InterPro" id="IPR025648">
    <property type="entry name" value="DUF4358"/>
</dbReference>
<sequence>MMKRIFSLMAVCLLALGLAACGSSPASSGEPKDYVTILTDARPAEDNESLVIFHLKDGVYTATGGYASDLTEEDVASQGAMCLQVLGLTEENVEEAVFSVSMMNVQSYGLAIVKPADGKETAVTEGLQTFIDGQKAAQENYLADQYAIAKAAKLDTVKSGEVVLVMCEEQDTVFSAIKDALA</sequence>
<name>A0A9D2E525_9FIRM</name>
<dbReference type="AlphaFoldDB" id="A0A9D2E525"/>
<evidence type="ECO:0000313" key="3">
    <source>
        <dbReference type="Proteomes" id="UP000824035"/>
    </source>
</evidence>
<protein>
    <submittedName>
        <fullName evidence="2">DUF4358 domain-containing protein</fullName>
    </submittedName>
</protein>
<feature type="signal peptide" evidence="1">
    <location>
        <begin position="1"/>
        <end position="28"/>
    </location>
</feature>
<feature type="chain" id="PRO_5038854627" evidence="1">
    <location>
        <begin position="29"/>
        <end position="182"/>
    </location>
</feature>
<reference evidence="2" key="1">
    <citation type="journal article" date="2021" name="PeerJ">
        <title>Extensive microbial diversity within the chicken gut microbiome revealed by metagenomics and culture.</title>
        <authorList>
            <person name="Gilroy R."/>
            <person name="Ravi A."/>
            <person name="Getino M."/>
            <person name="Pursley I."/>
            <person name="Horton D.L."/>
            <person name="Alikhan N.F."/>
            <person name="Baker D."/>
            <person name="Gharbi K."/>
            <person name="Hall N."/>
            <person name="Watson M."/>
            <person name="Adriaenssens E.M."/>
            <person name="Foster-Nyarko E."/>
            <person name="Jarju S."/>
            <person name="Secka A."/>
            <person name="Antonio M."/>
            <person name="Oren A."/>
            <person name="Chaudhuri R.R."/>
            <person name="La Ragione R."/>
            <person name="Hildebrand F."/>
            <person name="Pallen M.J."/>
        </authorList>
    </citation>
    <scope>NUCLEOTIDE SEQUENCE</scope>
    <source>
        <strain evidence="2">ChiGjej4B4-18154</strain>
    </source>
</reference>
<gene>
    <name evidence="2" type="ORF">H9813_07015</name>
</gene>
<evidence type="ECO:0000313" key="2">
    <source>
        <dbReference type="EMBL" id="HIZ30960.1"/>
    </source>
</evidence>